<proteinExistence type="predicted"/>
<protein>
    <submittedName>
        <fullName evidence="2">Uncharacterized protein</fullName>
    </submittedName>
</protein>
<feature type="transmembrane region" description="Helical" evidence="1">
    <location>
        <begin position="207"/>
        <end position="229"/>
    </location>
</feature>
<sequence>MRTTNFEECGQRYMNDPDLIAKWNYTGPTRLIPSDPKTQITTAGCKAVCGHGNSYYPWSTSSSTILTWVLPMIGNLLQAPFESNAFWRTVKAINRWLGSPMATLSYVLWNIEISGKCALFVDMSLPYDAAIPGPDSDFADLRDSFYLLMNLNQYKMKPLISLTKEAEGLLRICLFSKDLGLVGTNKTLTQIRRKLAQSLRSHRKRGAVPVFISTMWFLFCVDISIEGAFIQLGDNAQAHDLSLGLFMSWFPILILCSIVDRNPIVSDDIRQKLNKMVDLVCCSLQDPEARALYMDSLEDTPKADRMAKWIDKISLKAPLIKGEFFSGFAGQGRTRMAFSQ</sequence>
<keyword evidence="3" id="KW-1185">Reference proteome</keyword>
<evidence type="ECO:0000313" key="3">
    <source>
        <dbReference type="Proteomes" id="UP000799302"/>
    </source>
</evidence>
<name>A0A6A6UFI9_9PEZI</name>
<keyword evidence="1" id="KW-0812">Transmembrane</keyword>
<reference evidence="2" key="1">
    <citation type="journal article" date="2020" name="Stud. Mycol.">
        <title>101 Dothideomycetes genomes: a test case for predicting lifestyles and emergence of pathogens.</title>
        <authorList>
            <person name="Haridas S."/>
            <person name="Albert R."/>
            <person name="Binder M."/>
            <person name="Bloem J."/>
            <person name="Labutti K."/>
            <person name="Salamov A."/>
            <person name="Andreopoulos B."/>
            <person name="Baker S."/>
            <person name="Barry K."/>
            <person name="Bills G."/>
            <person name="Bluhm B."/>
            <person name="Cannon C."/>
            <person name="Castanera R."/>
            <person name="Culley D."/>
            <person name="Daum C."/>
            <person name="Ezra D."/>
            <person name="Gonzalez J."/>
            <person name="Henrissat B."/>
            <person name="Kuo A."/>
            <person name="Liang C."/>
            <person name="Lipzen A."/>
            <person name="Lutzoni F."/>
            <person name="Magnuson J."/>
            <person name="Mondo S."/>
            <person name="Nolan M."/>
            <person name="Ohm R."/>
            <person name="Pangilinan J."/>
            <person name="Park H.-J."/>
            <person name="Ramirez L."/>
            <person name="Alfaro M."/>
            <person name="Sun H."/>
            <person name="Tritt A."/>
            <person name="Yoshinaga Y."/>
            <person name="Zwiers L.-H."/>
            <person name="Turgeon B."/>
            <person name="Goodwin S."/>
            <person name="Spatafora J."/>
            <person name="Crous P."/>
            <person name="Grigoriev I."/>
        </authorList>
    </citation>
    <scope>NUCLEOTIDE SEQUENCE</scope>
    <source>
        <strain evidence="2">CBS 115976</strain>
    </source>
</reference>
<feature type="transmembrane region" description="Helical" evidence="1">
    <location>
        <begin position="241"/>
        <end position="260"/>
    </location>
</feature>
<dbReference type="OrthoDB" id="5392263at2759"/>
<accession>A0A6A6UFI9</accession>
<evidence type="ECO:0000256" key="1">
    <source>
        <dbReference type="SAM" id="Phobius"/>
    </source>
</evidence>
<dbReference type="AlphaFoldDB" id="A0A6A6UFI9"/>
<evidence type="ECO:0000313" key="2">
    <source>
        <dbReference type="EMBL" id="KAF2670560.1"/>
    </source>
</evidence>
<keyword evidence="1" id="KW-1133">Transmembrane helix</keyword>
<dbReference type="EMBL" id="MU004234">
    <property type="protein sequence ID" value="KAF2670560.1"/>
    <property type="molecule type" value="Genomic_DNA"/>
</dbReference>
<organism evidence="2 3">
    <name type="scientific">Microthyrium microscopicum</name>
    <dbReference type="NCBI Taxonomy" id="703497"/>
    <lineage>
        <taxon>Eukaryota</taxon>
        <taxon>Fungi</taxon>
        <taxon>Dikarya</taxon>
        <taxon>Ascomycota</taxon>
        <taxon>Pezizomycotina</taxon>
        <taxon>Dothideomycetes</taxon>
        <taxon>Dothideomycetes incertae sedis</taxon>
        <taxon>Microthyriales</taxon>
        <taxon>Microthyriaceae</taxon>
        <taxon>Microthyrium</taxon>
    </lineage>
</organism>
<gene>
    <name evidence="2" type="ORF">BT63DRAFT_470237</name>
</gene>
<dbReference type="Proteomes" id="UP000799302">
    <property type="component" value="Unassembled WGS sequence"/>
</dbReference>
<keyword evidence="1" id="KW-0472">Membrane</keyword>